<name>A0A8T2PTE9_9TELE</name>
<dbReference type="Proteomes" id="UP000824540">
    <property type="component" value="Unassembled WGS sequence"/>
</dbReference>
<proteinExistence type="predicted"/>
<sequence length="356" mass="39540">MASAKSHCQQRALISMASERITRYVLWQYGVEPSRCDVFTSVERSALAVSVTVSPALRAISYLLLAASRNVASGFPLLRASKQSLLRFIAVCEMSRQEESQICFEDKAVGCLIFKAFLMHRFAALLKLESLLSPTCVMVKPNQYSNHIFQYQQQRALYSKLNLLSQPDHGKAGNKHLSLVVVNKESEEEKEAWPFAAHRLTAERPGFDLTKLQGPGLHISMTLPASFSRKNSTRPDFEHQNSNLYAISDAEALSVLASRGRCSTRRGAVHGCRPLQERCAAGAGFYLAGERHHVARSLLVQKTVGEMDALEKLLSLHTLPKKPAKPRQNRCLLKPPLFTHSAGSLQRKREVAADGT</sequence>
<evidence type="ECO:0000313" key="2">
    <source>
        <dbReference type="Proteomes" id="UP000824540"/>
    </source>
</evidence>
<dbReference type="AlphaFoldDB" id="A0A8T2PTE9"/>
<dbReference type="EMBL" id="JAFBMS010000002">
    <property type="protein sequence ID" value="KAG9354581.1"/>
    <property type="molecule type" value="Genomic_DNA"/>
</dbReference>
<reference evidence="1" key="1">
    <citation type="thesis" date="2021" institute="BYU ScholarsArchive" country="Provo, UT, USA">
        <title>Applications of and Algorithms for Genome Assembly and Genomic Analyses with an Emphasis on Marine Teleosts.</title>
        <authorList>
            <person name="Pickett B.D."/>
        </authorList>
    </citation>
    <scope>NUCLEOTIDE SEQUENCE</scope>
    <source>
        <strain evidence="1">HI-2016</strain>
    </source>
</reference>
<organism evidence="1 2">
    <name type="scientific">Albula glossodonta</name>
    <name type="common">roundjaw bonefish</name>
    <dbReference type="NCBI Taxonomy" id="121402"/>
    <lineage>
        <taxon>Eukaryota</taxon>
        <taxon>Metazoa</taxon>
        <taxon>Chordata</taxon>
        <taxon>Craniata</taxon>
        <taxon>Vertebrata</taxon>
        <taxon>Euteleostomi</taxon>
        <taxon>Actinopterygii</taxon>
        <taxon>Neopterygii</taxon>
        <taxon>Teleostei</taxon>
        <taxon>Albuliformes</taxon>
        <taxon>Albulidae</taxon>
        <taxon>Albula</taxon>
    </lineage>
</organism>
<evidence type="ECO:0000313" key="1">
    <source>
        <dbReference type="EMBL" id="KAG9354581.1"/>
    </source>
</evidence>
<comment type="caution">
    <text evidence="1">The sequence shown here is derived from an EMBL/GenBank/DDBJ whole genome shotgun (WGS) entry which is preliminary data.</text>
</comment>
<accession>A0A8T2PTE9</accession>
<feature type="non-terminal residue" evidence="1">
    <location>
        <position position="356"/>
    </location>
</feature>
<dbReference type="OrthoDB" id="8947640at2759"/>
<keyword evidence="2" id="KW-1185">Reference proteome</keyword>
<gene>
    <name evidence="1" type="ORF">JZ751_001294</name>
</gene>
<protein>
    <submittedName>
        <fullName evidence="1">Uncharacterized protein</fullName>
    </submittedName>
</protein>